<evidence type="ECO:0000259" key="1">
    <source>
        <dbReference type="Pfam" id="PF12867"/>
    </source>
</evidence>
<dbReference type="RefSeq" id="WP_307395182.1">
    <property type="nucleotide sequence ID" value="NZ_BAAADK010000047.1"/>
</dbReference>
<keyword evidence="3" id="KW-1185">Reference proteome</keyword>
<reference evidence="2 3" key="1">
    <citation type="submission" date="2023-07" db="EMBL/GenBank/DDBJ databases">
        <title>Genomic Encyclopedia of Type Strains, Phase IV (KMG-IV): sequencing the most valuable type-strain genomes for metagenomic binning, comparative biology and taxonomic classification.</title>
        <authorList>
            <person name="Goeker M."/>
        </authorList>
    </citation>
    <scope>NUCLEOTIDE SEQUENCE [LARGE SCALE GENOMIC DNA]</scope>
    <source>
        <strain evidence="2 3">DSM 12751</strain>
    </source>
</reference>
<dbReference type="InterPro" id="IPR034660">
    <property type="entry name" value="DinB/YfiT-like"/>
</dbReference>
<dbReference type="EMBL" id="JAUSTY010000010">
    <property type="protein sequence ID" value="MDQ0166740.1"/>
    <property type="molecule type" value="Genomic_DNA"/>
</dbReference>
<dbReference type="Proteomes" id="UP001235840">
    <property type="component" value="Unassembled WGS sequence"/>
</dbReference>
<dbReference type="InterPro" id="IPR024775">
    <property type="entry name" value="DinB-like"/>
</dbReference>
<dbReference type="SUPFAM" id="SSF109854">
    <property type="entry name" value="DinB/YfiT-like putative metalloenzymes"/>
    <property type="match status" value="1"/>
</dbReference>
<evidence type="ECO:0000313" key="3">
    <source>
        <dbReference type="Proteomes" id="UP001235840"/>
    </source>
</evidence>
<evidence type="ECO:0000313" key="2">
    <source>
        <dbReference type="EMBL" id="MDQ0166740.1"/>
    </source>
</evidence>
<accession>A0ABT9W1M2</accession>
<gene>
    <name evidence="2" type="ORF">J2S11_002656</name>
</gene>
<feature type="domain" description="DinB-like" evidence="1">
    <location>
        <begin position="16"/>
        <end position="146"/>
    </location>
</feature>
<organism evidence="2 3">
    <name type="scientific">Caldalkalibacillus horti</name>
    <dbReference type="NCBI Taxonomy" id="77523"/>
    <lineage>
        <taxon>Bacteria</taxon>
        <taxon>Bacillati</taxon>
        <taxon>Bacillota</taxon>
        <taxon>Bacilli</taxon>
        <taxon>Bacillales</taxon>
        <taxon>Bacillaceae</taxon>
        <taxon>Caldalkalibacillus</taxon>
    </lineage>
</organism>
<sequence length="157" mass="18382">MNYQDHVMWNLVKNIRNDTIDMVSDLDEKIVNIIPQGYKNSIKWNIGHIILDQEVWFHYLIDDKMDVPEHYKTFFGFGTSPATWEAEPPSWNELLEELRIQPERLVNKFAKRLDQPLQQVTEAEMSTIGEVIPRTLYHEGLHQGAIIALLKSIESHI</sequence>
<dbReference type="Pfam" id="PF12867">
    <property type="entry name" value="DinB_2"/>
    <property type="match status" value="1"/>
</dbReference>
<name>A0ABT9W1M2_9BACI</name>
<protein>
    <recommendedName>
        <fullName evidence="1">DinB-like domain-containing protein</fullName>
    </recommendedName>
</protein>
<proteinExistence type="predicted"/>
<dbReference type="Gene3D" id="1.20.120.450">
    <property type="entry name" value="dinb family like domain"/>
    <property type="match status" value="1"/>
</dbReference>
<comment type="caution">
    <text evidence="2">The sequence shown here is derived from an EMBL/GenBank/DDBJ whole genome shotgun (WGS) entry which is preliminary data.</text>
</comment>